<feature type="transmembrane region" description="Helical" evidence="7">
    <location>
        <begin position="140"/>
        <end position="158"/>
    </location>
</feature>
<feature type="transmembrane region" description="Helical" evidence="7">
    <location>
        <begin position="81"/>
        <end position="103"/>
    </location>
</feature>
<evidence type="ECO:0000256" key="1">
    <source>
        <dbReference type="ARBA" id="ARBA00004651"/>
    </source>
</evidence>
<keyword evidence="3" id="KW-1003">Cell membrane</keyword>
<keyword evidence="4 7" id="KW-0812">Transmembrane</keyword>
<organism evidence="9 10">
    <name type="scientific">Ruthenibacterium lactatiformans</name>
    <dbReference type="NCBI Taxonomy" id="1550024"/>
    <lineage>
        <taxon>Bacteria</taxon>
        <taxon>Bacillati</taxon>
        <taxon>Bacillota</taxon>
        <taxon>Clostridia</taxon>
        <taxon>Eubacteriales</taxon>
        <taxon>Oscillospiraceae</taxon>
        <taxon>Ruthenibacterium</taxon>
    </lineage>
</organism>
<keyword evidence="6 7" id="KW-0472">Membrane</keyword>
<protein>
    <submittedName>
        <fullName evidence="9">Multidrug DMT transporter</fullName>
    </submittedName>
</protein>
<dbReference type="EMBL" id="JXXK01000030">
    <property type="protein sequence ID" value="KJF38821.1"/>
    <property type="molecule type" value="Genomic_DNA"/>
</dbReference>
<evidence type="ECO:0000313" key="9">
    <source>
        <dbReference type="EMBL" id="KJF38821.1"/>
    </source>
</evidence>
<feature type="transmembrane region" description="Helical" evidence="7">
    <location>
        <begin position="256"/>
        <end position="275"/>
    </location>
</feature>
<evidence type="ECO:0000259" key="8">
    <source>
        <dbReference type="Pfam" id="PF00892"/>
    </source>
</evidence>
<evidence type="ECO:0000256" key="2">
    <source>
        <dbReference type="ARBA" id="ARBA00007362"/>
    </source>
</evidence>
<evidence type="ECO:0000256" key="4">
    <source>
        <dbReference type="ARBA" id="ARBA00022692"/>
    </source>
</evidence>
<evidence type="ECO:0000256" key="6">
    <source>
        <dbReference type="ARBA" id="ARBA00023136"/>
    </source>
</evidence>
<keyword evidence="10" id="KW-1185">Reference proteome</keyword>
<comment type="similarity">
    <text evidence="2">Belongs to the EamA transporter family.</text>
</comment>
<dbReference type="InterPro" id="IPR000620">
    <property type="entry name" value="EamA_dom"/>
</dbReference>
<feature type="transmembrane region" description="Helical" evidence="7">
    <location>
        <begin position="164"/>
        <end position="184"/>
    </location>
</feature>
<feature type="transmembrane region" description="Helical" evidence="7">
    <location>
        <begin position="196"/>
        <end position="220"/>
    </location>
</feature>
<feature type="transmembrane region" description="Helical" evidence="7">
    <location>
        <begin position="226"/>
        <end position="244"/>
    </location>
</feature>
<feature type="domain" description="EamA" evidence="8">
    <location>
        <begin position="14"/>
        <end position="154"/>
    </location>
</feature>
<proteinExistence type="inferred from homology"/>
<dbReference type="RefSeq" id="WP_050006259.1">
    <property type="nucleotide sequence ID" value="NZ_DAWBJP010000040.1"/>
</dbReference>
<feature type="domain" description="EamA" evidence="8">
    <location>
        <begin position="165"/>
        <end position="301"/>
    </location>
</feature>
<feature type="transmembrane region" description="Helical" evidence="7">
    <location>
        <begin position="51"/>
        <end position="69"/>
    </location>
</feature>
<dbReference type="PANTHER" id="PTHR32322:SF18">
    <property type="entry name" value="S-ADENOSYLMETHIONINE_S-ADENOSYLHOMOCYSTEINE TRANSPORTER"/>
    <property type="match status" value="1"/>
</dbReference>
<comment type="caution">
    <text evidence="9">The sequence shown here is derived from an EMBL/GenBank/DDBJ whole genome shotgun (WGS) entry which is preliminary data.</text>
</comment>
<dbReference type="Proteomes" id="UP000032483">
    <property type="component" value="Unassembled WGS sequence"/>
</dbReference>
<gene>
    <name evidence="9" type="ORF">TQ39_15910</name>
</gene>
<dbReference type="GeneID" id="42858043"/>
<evidence type="ECO:0000313" key="10">
    <source>
        <dbReference type="Proteomes" id="UP000032483"/>
    </source>
</evidence>
<comment type="subcellular location">
    <subcellularLocation>
        <location evidence="1">Cell membrane</location>
        <topology evidence="1">Multi-pass membrane protein</topology>
    </subcellularLocation>
</comment>
<dbReference type="AlphaFoldDB" id="A0A0D8IX19"/>
<keyword evidence="5 7" id="KW-1133">Transmembrane helix</keyword>
<sequence length="305" mass="32584">MSKRKILSNPWVVAVLALFCAALWGSATPFIKIGYELILPEKNVPSTILFAGVRFFFAGVITVLIYSIASGKLLYPQKANIGKIAQVSVFQTVLQYIFFYVGLANTSGVKGTILSGTSAFFSLLIASLIFKQEKLTPGKIIGCISGFAGIIFVNLNGLDFTMNFTGDCFVLFSAVALGFSSVLMKKYSKDENPVVISGYQFIMGGIAMVLIGIVFGGKIVVSGGKALGVLTYLSFLSAAAYAIWGVLLKNNPVSRVTVYSFMTPVMGVLLSNLLLTEQNGVSAVNLVVTLVLVCAGILILNYKKA</sequence>
<reference evidence="9" key="1">
    <citation type="submission" date="2015-02" db="EMBL/GenBank/DDBJ databases">
        <title>A novel member of the family Ruminococcaceae isolated from human feces.</title>
        <authorList>
            <person name="Shkoporov A.N."/>
            <person name="Chaplin A.V."/>
            <person name="Motuzova O.V."/>
            <person name="Kafarskaia L.I."/>
            <person name="Khokhlova E.V."/>
            <person name="Efimov B.A."/>
        </authorList>
    </citation>
    <scope>NUCLEOTIDE SEQUENCE [LARGE SCALE GENOMIC DNA]</scope>
    <source>
        <strain evidence="9">585-1</strain>
    </source>
</reference>
<dbReference type="InterPro" id="IPR037185">
    <property type="entry name" value="EmrE-like"/>
</dbReference>
<dbReference type="Pfam" id="PF00892">
    <property type="entry name" value="EamA"/>
    <property type="match status" value="2"/>
</dbReference>
<evidence type="ECO:0000256" key="5">
    <source>
        <dbReference type="ARBA" id="ARBA00022989"/>
    </source>
</evidence>
<evidence type="ECO:0000256" key="3">
    <source>
        <dbReference type="ARBA" id="ARBA00022475"/>
    </source>
</evidence>
<name>A0A0D8IX19_9FIRM</name>
<dbReference type="InterPro" id="IPR050638">
    <property type="entry name" value="AA-Vitamin_Transporters"/>
</dbReference>
<accession>A0A0D8IX19</accession>
<dbReference type="GO" id="GO:0005886">
    <property type="term" value="C:plasma membrane"/>
    <property type="evidence" value="ECO:0007669"/>
    <property type="project" value="UniProtKB-SubCell"/>
</dbReference>
<evidence type="ECO:0000256" key="7">
    <source>
        <dbReference type="SAM" id="Phobius"/>
    </source>
</evidence>
<dbReference type="SUPFAM" id="SSF103481">
    <property type="entry name" value="Multidrug resistance efflux transporter EmrE"/>
    <property type="match status" value="2"/>
</dbReference>
<dbReference type="PANTHER" id="PTHR32322">
    <property type="entry name" value="INNER MEMBRANE TRANSPORTER"/>
    <property type="match status" value="1"/>
</dbReference>
<feature type="transmembrane region" description="Helical" evidence="7">
    <location>
        <begin position="109"/>
        <end position="128"/>
    </location>
</feature>
<feature type="transmembrane region" description="Helical" evidence="7">
    <location>
        <begin position="281"/>
        <end position="302"/>
    </location>
</feature>